<dbReference type="WBParaSite" id="HCON_00142610-00001">
    <property type="protein sequence ID" value="HCON_00142610-00001"/>
    <property type="gene ID" value="HCON_00142610"/>
</dbReference>
<reference evidence="2" key="2">
    <citation type="submission" date="2013-05" db="EMBL/GenBank/DDBJ databases">
        <title>The genome and transcriptome of Haemonchus contortus: a key model parasite for drug and vaccine discovery.</title>
        <authorList>
            <person name="Laing R."/>
            <person name="Kikuchi T."/>
            <person name="Martinelli A."/>
            <person name="Tsai I.J."/>
            <person name="Beech R.N."/>
            <person name="Redman E."/>
            <person name="Holroyd N."/>
            <person name="Bartley D.J."/>
            <person name="Beasley H."/>
            <person name="Britton C."/>
            <person name="Curran D."/>
            <person name="Devaney E."/>
            <person name="Gilabert A."/>
            <person name="Jackson F."/>
            <person name="Hunt M."/>
            <person name="Johnston S."/>
            <person name="Kryukov I."/>
            <person name="Li K."/>
            <person name="Morrison A.A."/>
            <person name="Reid A.J."/>
            <person name="Sargison N."/>
            <person name="Saunders G."/>
            <person name="Wasmuth J.D."/>
            <person name="Wolstenholme A."/>
            <person name="Berriman M."/>
            <person name="Gilleard J.S."/>
            <person name="Cotton J.A."/>
        </authorList>
    </citation>
    <scope>NUCLEOTIDE SEQUENCE [LARGE SCALE GENOMIC DNA]</scope>
    <source>
        <strain evidence="2">ISE/inbred ISE</strain>
    </source>
</reference>
<dbReference type="OrthoDB" id="5893523at2759"/>
<accession>W6NBV8</accession>
<feature type="compositionally biased region" description="Basic and acidic residues" evidence="1">
    <location>
        <begin position="153"/>
        <end position="163"/>
    </location>
</feature>
<reference evidence="4" key="3">
    <citation type="submission" date="2020-12" db="UniProtKB">
        <authorList>
            <consortium name="WormBaseParasite"/>
        </authorList>
    </citation>
    <scope>IDENTIFICATION</scope>
    <source>
        <strain evidence="4">MHco3</strain>
    </source>
</reference>
<keyword evidence="3" id="KW-1185">Reference proteome</keyword>
<evidence type="ECO:0000256" key="1">
    <source>
        <dbReference type="SAM" id="MobiDB-lite"/>
    </source>
</evidence>
<reference evidence="2" key="1">
    <citation type="submission" date="2013-03" db="EMBL/GenBank/DDBJ databases">
        <authorList>
            <person name="Aslett M."/>
        </authorList>
    </citation>
    <scope>NUCLEOTIDE SEQUENCE [LARGE SCALE GENOMIC DNA]</scope>
    <source>
        <strain evidence="2">ISE/inbred ISE</strain>
    </source>
</reference>
<feature type="region of interest" description="Disordered" evidence="1">
    <location>
        <begin position="118"/>
        <end position="163"/>
    </location>
</feature>
<sequence>MLAALTTILLADHRNLIRQAKAGEGPNSLVVRGLTLNRNRLTTVVLYLMCTSFAPSDEALNLYTTANWTIDRRVSVLNRLWRVMHNTEPVERLFDGANYTEIMPTGRVRARNCEEADLPKNPAQEQEEEGTNACQEGAEDDRTPEPDFDQDEEMRHLGADDPTERRPAVTHYVAPTRDPPRMVHKKCRVYCDLPAEAMYCDNNREIKSAKVGGRMIAN</sequence>
<dbReference type="Proteomes" id="UP000025227">
    <property type="component" value="Unplaced"/>
</dbReference>
<protein>
    <submittedName>
        <fullName evidence="4">DDE_Tnp_1_7 domain-containing protein</fullName>
    </submittedName>
</protein>
<dbReference type="AlphaFoldDB" id="W6NBV8"/>
<gene>
    <name evidence="2" type="ORF">HCOI_01804600</name>
</gene>
<dbReference type="EMBL" id="CAVP010058519">
    <property type="protein sequence ID" value="CDL94798.1"/>
    <property type="molecule type" value="Genomic_DNA"/>
</dbReference>
<organism evidence="2">
    <name type="scientific">Haemonchus contortus</name>
    <name type="common">Barber pole worm</name>
    <dbReference type="NCBI Taxonomy" id="6289"/>
    <lineage>
        <taxon>Eukaryota</taxon>
        <taxon>Metazoa</taxon>
        <taxon>Ecdysozoa</taxon>
        <taxon>Nematoda</taxon>
        <taxon>Chromadorea</taxon>
        <taxon>Rhabditida</taxon>
        <taxon>Rhabditina</taxon>
        <taxon>Rhabditomorpha</taxon>
        <taxon>Strongyloidea</taxon>
        <taxon>Trichostrongylidae</taxon>
        <taxon>Haemonchus</taxon>
    </lineage>
</organism>
<evidence type="ECO:0000313" key="4">
    <source>
        <dbReference type="WBParaSite" id="HCON_00142610-00001"/>
    </source>
</evidence>
<proteinExistence type="predicted"/>
<evidence type="ECO:0000313" key="2">
    <source>
        <dbReference type="EMBL" id="CDL94798.1"/>
    </source>
</evidence>
<evidence type="ECO:0000313" key="3">
    <source>
        <dbReference type="Proteomes" id="UP000025227"/>
    </source>
</evidence>
<name>W6NBV8_HAECO</name>